<dbReference type="PROSITE" id="PS50977">
    <property type="entry name" value="HTH_TETR_2"/>
    <property type="match status" value="1"/>
</dbReference>
<dbReference type="EMBL" id="CM001440">
    <property type="protein sequence ID" value="EHR61026.1"/>
    <property type="molecule type" value="Genomic_DNA"/>
</dbReference>
<feature type="DNA-binding region" description="H-T-H motif" evidence="5">
    <location>
        <begin position="24"/>
        <end position="43"/>
    </location>
</feature>
<evidence type="ECO:0000256" key="2">
    <source>
        <dbReference type="ARBA" id="ARBA00023015"/>
    </source>
</evidence>
<evidence type="ECO:0000259" key="6">
    <source>
        <dbReference type="PROSITE" id="PS50977"/>
    </source>
</evidence>
<dbReference type="PANTHER" id="PTHR30055">
    <property type="entry name" value="HTH-TYPE TRANSCRIPTIONAL REGULATOR RUTR"/>
    <property type="match status" value="1"/>
</dbReference>
<evidence type="ECO:0000256" key="4">
    <source>
        <dbReference type="ARBA" id="ARBA00023163"/>
    </source>
</evidence>
<organism evidence="7 8">
    <name type="scientific">Saccharomonospora cyanea NA-134</name>
    <dbReference type="NCBI Taxonomy" id="882082"/>
    <lineage>
        <taxon>Bacteria</taxon>
        <taxon>Bacillati</taxon>
        <taxon>Actinomycetota</taxon>
        <taxon>Actinomycetes</taxon>
        <taxon>Pseudonocardiales</taxon>
        <taxon>Pseudonocardiaceae</taxon>
        <taxon>Saccharomonospora</taxon>
    </lineage>
</organism>
<dbReference type="Gene3D" id="1.10.357.10">
    <property type="entry name" value="Tetracycline Repressor, domain 2"/>
    <property type="match status" value="1"/>
</dbReference>
<sequence>MSQREDLLKAAKHCIVEKGYHRTTARDIATAAGSHLASIGYHFGSKDALMNLAAIEAQSEWGDLITDAVQNAQAASSSERLAIALRALLSSMPERRELLVASVQAFAHAAFAEDIRESLAYATAEARRELAGLVLDGAGPKAAGERGEAVGSVVHALVVGLAMQALLDPDSLPPQEEITAALATVGTSTTSEESR</sequence>
<reference evidence="7 8" key="1">
    <citation type="submission" date="2011-11" db="EMBL/GenBank/DDBJ databases">
        <title>The Noncontiguous Finished sequence of Saccharomonospora cyanea NA-134.</title>
        <authorList>
            <consortium name="US DOE Joint Genome Institute"/>
            <person name="Lucas S."/>
            <person name="Han J."/>
            <person name="Lapidus A."/>
            <person name="Cheng J.-F."/>
            <person name="Goodwin L."/>
            <person name="Pitluck S."/>
            <person name="Peters L."/>
            <person name="Ovchinnikova G."/>
            <person name="Lu M."/>
            <person name="Detter J.C."/>
            <person name="Han C."/>
            <person name="Tapia R."/>
            <person name="Land M."/>
            <person name="Hauser L."/>
            <person name="Kyrpides N."/>
            <person name="Ivanova N."/>
            <person name="Pagani I."/>
            <person name="Brambilla E.-M."/>
            <person name="Klenk H.-P."/>
            <person name="Woyke T."/>
        </authorList>
    </citation>
    <scope>NUCLEOTIDE SEQUENCE [LARGE SCALE GENOMIC DNA]</scope>
    <source>
        <strain evidence="7 8">NA-134</strain>
    </source>
</reference>
<gene>
    <name evidence="7" type="ORF">SaccyDRAFT_2136</name>
</gene>
<dbReference type="Pfam" id="PF00440">
    <property type="entry name" value="TetR_N"/>
    <property type="match status" value="1"/>
</dbReference>
<dbReference type="OrthoDB" id="2356263at2"/>
<keyword evidence="1" id="KW-0678">Repressor</keyword>
<keyword evidence="4" id="KW-0804">Transcription</keyword>
<dbReference type="Pfam" id="PF13977">
    <property type="entry name" value="TetR_C_6"/>
    <property type="match status" value="1"/>
</dbReference>
<dbReference type="PANTHER" id="PTHR30055:SF219">
    <property type="entry name" value="TRANSCRIPTIONAL REGULATORY PROTEIN"/>
    <property type="match status" value="1"/>
</dbReference>
<dbReference type="InterPro" id="IPR039538">
    <property type="entry name" value="BetI_C"/>
</dbReference>
<dbReference type="AlphaFoldDB" id="H5XMP7"/>
<dbReference type="STRING" id="882082.SaccyDRAFT_2136"/>
<evidence type="ECO:0000313" key="8">
    <source>
        <dbReference type="Proteomes" id="UP000002791"/>
    </source>
</evidence>
<protein>
    <submittedName>
        <fullName evidence="7">Transcriptional regulator</fullName>
    </submittedName>
</protein>
<dbReference type="SUPFAM" id="SSF48498">
    <property type="entry name" value="Tetracyclin repressor-like, C-terminal domain"/>
    <property type="match status" value="1"/>
</dbReference>
<evidence type="ECO:0000256" key="3">
    <source>
        <dbReference type="ARBA" id="ARBA00023125"/>
    </source>
</evidence>
<evidence type="ECO:0000256" key="1">
    <source>
        <dbReference type="ARBA" id="ARBA00022491"/>
    </source>
</evidence>
<evidence type="ECO:0000256" key="5">
    <source>
        <dbReference type="PROSITE-ProRule" id="PRU00335"/>
    </source>
</evidence>
<accession>H5XMP7</accession>
<keyword evidence="2" id="KW-0805">Transcription regulation</keyword>
<dbReference type="InterPro" id="IPR036271">
    <property type="entry name" value="Tet_transcr_reg_TetR-rel_C_sf"/>
</dbReference>
<evidence type="ECO:0000313" key="7">
    <source>
        <dbReference type="EMBL" id="EHR61026.1"/>
    </source>
</evidence>
<dbReference type="InterPro" id="IPR001647">
    <property type="entry name" value="HTH_TetR"/>
</dbReference>
<dbReference type="SUPFAM" id="SSF46689">
    <property type="entry name" value="Homeodomain-like"/>
    <property type="match status" value="1"/>
</dbReference>
<dbReference type="PRINTS" id="PR00455">
    <property type="entry name" value="HTHTETR"/>
</dbReference>
<dbReference type="HOGENOM" id="CLU_069356_44_3_11"/>
<keyword evidence="8" id="KW-1185">Reference proteome</keyword>
<proteinExistence type="predicted"/>
<keyword evidence="3 5" id="KW-0238">DNA-binding</keyword>
<dbReference type="eggNOG" id="COG1309">
    <property type="taxonomic scope" value="Bacteria"/>
</dbReference>
<dbReference type="Proteomes" id="UP000002791">
    <property type="component" value="Chromosome"/>
</dbReference>
<dbReference type="GO" id="GO:0003700">
    <property type="term" value="F:DNA-binding transcription factor activity"/>
    <property type="evidence" value="ECO:0007669"/>
    <property type="project" value="TreeGrafter"/>
</dbReference>
<dbReference type="GO" id="GO:0000976">
    <property type="term" value="F:transcription cis-regulatory region binding"/>
    <property type="evidence" value="ECO:0007669"/>
    <property type="project" value="TreeGrafter"/>
</dbReference>
<dbReference type="InterPro" id="IPR009057">
    <property type="entry name" value="Homeodomain-like_sf"/>
</dbReference>
<name>H5XMP7_9PSEU</name>
<feature type="domain" description="HTH tetR-type" evidence="6">
    <location>
        <begin position="1"/>
        <end position="61"/>
    </location>
</feature>
<dbReference type="RefSeq" id="WP_005455992.1">
    <property type="nucleotide sequence ID" value="NZ_CM001440.1"/>
</dbReference>
<dbReference type="InterPro" id="IPR050109">
    <property type="entry name" value="HTH-type_TetR-like_transc_reg"/>
</dbReference>